<evidence type="ECO:0000313" key="3">
    <source>
        <dbReference type="EMBL" id="TET45314.1"/>
    </source>
</evidence>
<organism evidence="3 4">
    <name type="scientific">candidate division TA06 bacterium</name>
    <dbReference type="NCBI Taxonomy" id="2250710"/>
    <lineage>
        <taxon>Bacteria</taxon>
        <taxon>Bacteria division TA06</taxon>
    </lineage>
</organism>
<keyword evidence="1" id="KW-0472">Membrane</keyword>
<gene>
    <name evidence="3" type="ORF">E3J62_07800</name>
</gene>
<dbReference type="Proteomes" id="UP000315525">
    <property type="component" value="Unassembled WGS sequence"/>
</dbReference>
<keyword evidence="1" id="KW-0812">Transmembrane</keyword>
<evidence type="ECO:0008006" key="5">
    <source>
        <dbReference type="Google" id="ProtNLM"/>
    </source>
</evidence>
<dbReference type="EMBL" id="SOJN01000087">
    <property type="protein sequence ID" value="TET45314.1"/>
    <property type="molecule type" value="Genomic_DNA"/>
</dbReference>
<accession>A0A523US27</accession>
<feature type="signal peptide" evidence="2">
    <location>
        <begin position="1"/>
        <end position="26"/>
    </location>
</feature>
<reference evidence="3 4" key="1">
    <citation type="submission" date="2019-03" db="EMBL/GenBank/DDBJ databases">
        <title>Metabolic potential of uncultured bacteria and archaea associated with petroleum seepage in deep-sea sediments.</title>
        <authorList>
            <person name="Dong X."/>
            <person name="Hubert C."/>
        </authorList>
    </citation>
    <scope>NUCLEOTIDE SEQUENCE [LARGE SCALE GENOMIC DNA]</scope>
    <source>
        <strain evidence="3">E44_bin18</strain>
    </source>
</reference>
<feature type="chain" id="PRO_5022050457" description="DUF2207 domain-containing protein" evidence="2">
    <location>
        <begin position="27"/>
        <end position="536"/>
    </location>
</feature>
<comment type="caution">
    <text evidence="3">The sequence shown here is derived from an EMBL/GenBank/DDBJ whole genome shotgun (WGS) entry which is preliminary data.</text>
</comment>
<feature type="transmembrane region" description="Helical" evidence="1">
    <location>
        <begin position="242"/>
        <end position="264"/>
    </location>
</feature>
<keyword evidence="1" id="KW-1133">Transmembrane helix</keyword>
<evidence type="ECO:0000256" key="2">
    <source>
        <dbReference type="SAM" id="SignalP"/>
    </source>
</evidence>
<name>A0A523US27_UNCT6</name>
<evidence type="ECO:0000256" key="1">
    <source>
        <dbReference type="SAM" id="Phobius"/>
    </source>
</evidence>
<evidence type="ECO:0000313" key="4">
    <source>
        <dbReference type="Proteomes" id="UP000315525"/>
    </source>
</evidence>
<sequence length="536" mass="59255">MKIRNAVVVLMLLGTAVALFPNGASADYDFSVRKNHVDVYIERSGTIGIYYELTFFCSPSGKAIDIVDIGVPNKHYILSSAAADLDGVKLKKIRRSEYVHPGIEIHLGGKKITPGTSGTLHFYVECKRVLYQDTEDKTYTSFRFSPTWFSPKFARGKTDLQVSFHFPAGVTPDETKWHQKEFDAHSLDDEKRIVFTWINASASPSKQYTYGISFPKKYVEPGAIVTKKAVRRRSVFKTIENIFPLLFGFFMVFFVAMIGVVASLTQKRRLMKYMPPSLAIEGVGIKRGLTAVEAAILLEKPLDRVCTMILFGLLKKDALRVVKAKPLRLEVLEKNKEKLREYESLFLVAVDKKGRVPETKLRKVITSLIKGTNEKMKGFSRRDTREYYRSIVNKAWEQVASSETEEVASEVLDREMEWLIADERYEQRMKEALGDRVVIVPVWYPGYRTGAAAGAPGPGISVPSLPGSEFANSVVRSVEGFAHGLVSKVESFTGGITKVTNPPPAKSGSSWSSGGSGCACACACAGCACACAGGGR</sequence>
<keyword evidence="2" id="KW-0732">Signal</keyword>
<protein>
    <recommendedName>
        <fullName evidence="5">DUF2207 domain-containing protein</fullName>
    </recommendedName>
</protein>
<proteinExistence type="predicted"/>
<dbReference type="AlphaFoldDB" id="A0A523US27"/>